<feature type="disulfide bond" evidence="17">
    <location>
        <begin position="2888"/>
        <end position="2898"/>
    </location>
</feature>
<feature type="domain" description="Laminin IV type A" evidence="28">
    <location>
        <begin position="745"/>
        <end position="919"/>
    </location>
</feature>
<feature type="domain" description="Ig-like" evidence="27">
    <location>
        <begin position="2078"/>
        <end position="2163"/>
    </location>
</feature>
<feature type="domain" description="Ig-like" evidence="27">
    <location>
        <begin position="2263"/>
        <end position="2355"/>
    </location>
</feature>
<feature type="disulfide bond" evidence="19">
    <location>
        <begin position="259"/>
        <end position="274"/>
    </location>
</feature>
<feature type="domain" description="Ig-like" evidence="27">
    <location>
        <begin position="49"/>
        <end position="137"/>
    </location>
</feature>
<keyword evidence="15 20" id="KW-0424">Laminin EGF-like domain</keyword>
<comment type="subcellular location">
    <subcellularLocation>
        <location evidence="3">Endomembrane system</location>
    </subcellularLocation>
    <subcellularLocation>
        <location evidence="1">Membrane</location>
        <topology evidence="1">Single-pass membrane protein</topology>
    </subcellularLocation>
    <subcellularLocation>
        <location evidence="2">Secreted</location>
        <location evidence="2">Extracellular space</location>
        <location evidence="2">Extracellular matrix</location>
        <location evidence="2">Basement membrane</location>
    </subcellularLocation>
</comment>
<dbReference type="InterPro" id="IPR003599">
    <property type="entry name" value="Ig_sub"/>
</dbReference>
<dbReference type="Pfam" id="PF13895">
    <property type="entry name" value="Ig_2"/>
    <property type="match status" value="2"/>
</dbReference>
<evidence type="ECO:0000256" key="17">
    <source>
        <dbReference type="PROSITE-ProRule" id="PRU00076"/>
    </source>
</evidence>
<dbReference type="GO" id="GO:0040011">
    <property type="term" value="P:locomotion"/>
    <property type="evidence" value="ECO:0007669"/>
    <property type="project" value="EnsemblMetazoa"/>
</dbReference>
<feature type="domain" description="Ig-like" evidence="27">
    <location>
        <begin position="2444"/>
        <end position="2531"/>
    </location>
</feature>
<feature type="domain" description="Ig-like" evidence="27">
    <location>
        <begin position="1133"/>
        <end position="1221"/>
    </location>
</feature>
<dbReference type="PROSITE" id="PS50835">
    <property type="entry name" value="IG_LIKE"/>
    <property type="match status" value="17"/>
</dbReference>
<dbReference type="Pfam" id="PF24973">
    <property type="entry name" value="EGF_LMN_ATRN"/>
    <property type="match status" value="2"/>
</dbReference>
<evidence type="ECO:0000256" key="12">
    <source>
        <dbReference type="ARBA" id="ARBA00023157"/>
    </source>
</evidence>
<evidence type="ECO:0000256" key="21">
    <source>
        <dbReference type="SAM" id="Coils"/>
    </source>
</evidence>
<feature type="region of interest" description="Disordered" evidence="22">
    <location>
        <begin position="2538"/>
        <end position="2571"/>
    </location>
</feature>
<evidence type="ECO:0000256" key="6">
    <source>
        <dbReference type="ARBA" id="ARBA00022692"/>
    </source>
</evidence>
<evidence type="ECO:0008006" key="31">
    <source>
        <dbReference type="Google" id="ProtNLM"/>
    </source>
</evidence>
<feature type="disulfide bond" evidence="19">
    <location>
        <begin position="156"/>
        <end position="168"/>
    </location>
</feature>
<dbReference type="SUPFAM" id="SSF57184">
    <property type="entry name" value="Growth factor receptor domain"/>
    <property type="match status" value="1"/>
</dbReference>
<keyword evidence="9" id="KW-0084">Basement membrane</keyword>
<dbReference type="FunFam" id="2.60.40.10:FF:000637">
    <property type="entry name" value="Basement membrane proteoglycan"/>
    <property type="match status" value="2"/>
</dbReference>
<feature type="domain" description="EGF-like" evidence="25">
    <location>
        <begin position="2842"/>
        <end position="2882"/>
    </location>
</feature>
<dbReference type="InterPro" id="IPR056863">
    <property type="entry name" value="LMN_ATRN_NET-like_EGF"/>
</dbReference>
<feature type="domain" description="Ig-like" evidence="27">
    <location>
        <begin position="1327"/>
        <end position="1409"/>
    </location>
</feature>
<dbReference type="Pfam" id="PF00047">
    <property type="entry name" value="ig"/>
    <property type="match status" value="1"/>
</dbReference>
<dbReference type="Pfam" id="PF07679">
    <property type="entry name" value="I-set"/>
    <property type="match status" value="3"/>
</dbReference>
<dbReference type="InterPro" id="IPR013320">
    <property type="entry name" value="ConA-like_dom_sf"/>
</dbReference>
<keyword evidence="7 23" id="KW-0732">Signal</keyword>
<dbReference type="Gene3D" id="2.10.25.10">
    <property type="entry name" value="Laminin"/>
    <property type="match status" value="7"/>
</dbReference>
<dbReference type="InterPro" id="IPR003598">
    <property type="entry name" value="Ig_sub2"/>
</dbReference>
<feature type="domain" description="Ig-like" evidence="27">
    <location>
        <begin position="277"/>
        <end position="361"/>
    </location>
</feature>
<dbReference type="SMART" id="SM00281">
    <property type="entry name" value="LamB"/>
    <property type="match status" value="2"/>
</dbReference>
<feature type="domain" description="Laminin EGF-like" evidence="26">
    <location>
        <begin position="953"/>
        <end position="1002"/>
    </location>
</feature>
<protein>
    <recommendedName>
        <fullName evidence="31">Basement membrane proteoglycan</fullName>
    </recommendedName>
</protein>
<evidence type="ECO:0000256" key="4">
    <source>
        <dbReference type="ARBA" id="ARBA00022525"/>
    </source>
</evidence>
<feature type="disulfide bond" evidence="19">
    <location>
        <begin position="215"/>
        <end position="230"/>
    </location>
</feature>
<dbReference type="CDD" id="cd00112">
    <property type="entry name" value="LDLa"/>
    <property type="match status" value="2"/>
</dbReference>
<accession>A0A8R1XJM2</accession>
<feature type="domain" description="Ig-like" evidence="27">
    <location>
        <begin position="1521"/>
        <end position="1610"/>
    </location>
</feature>
<keyword evidence="8" id="KW-0677">Repeat</keyword>
<evidence type="ECO:0000256" key="11">
    <source>
        <dbReference type="ARBA" id="ARBA00023136"/>
    </source>
</evidence>
<evidence type="ECO:0000256" key="14">
    <source>
        <dbReference type="ARBA" id="ARBA00023180"/>
    </source>
</evidence>
<keyword evidence="30" id="KW-1185">Reference proteome</keyword>
<evidence type="ECO:0000256" key="13">
    <source>
        <dbReference type="ARBA" id="ARBA00023170"/>
    </source>
</evidence>
<dbReference type="SUPFAM" id="SSF49899">
    <property type="entry name" value="Concanavalin A-like lectins/glucanases"/>
    <property type="match status" value="3"/>
</dbReference>
<keyword evidence="13" id="KW-0675">Receptor</keyword>
<evidence type="ECO:0000256" key="20">
    <source>
        <dbReference type="PROSITE-ProRule" id="PRU00460"/>
    </source>
</evidence>
<feature type="domain" description="Ig-like" evidence="27">
    <location>
        <begin position="1983"/>
        <end position="2067"/>
    </location>
</feature>
<dbReference type="PROSITE" id="PS50027">
    <property type="entry name" value="EGF_LAM_2"/>
    <property type="match status" value="3"/>
</dbReference>
<dbReference type="SMART" id="SM00181">
    <property type="entry name" value="EGF"/>
    <property type="match status" value="7"/>
</dbReference>
<feature type="domain" description="Laminin G" evidence="24">
    <location>
        <begin position="3218"/>
        <end position="3398"/>
    </location>
</feature>
<feature type="domain" description="EGF-like" evidence="25">
    <location>
        <begin position="2884"/>
        <end position="2920"/>
    </location>
</feature>
<dbReference type="CDD" id="cd00110">
    <property type="entry name" value="LamG"/>
    <property type="match status" value="3"/>
</dbReference>
<feature type="disulfide bond" evidence="17">
    <location>
        <begin position="2851"/>
        <end position="2868"/>
    </location>
</feature>
<feature type="disulfide bond" evidence="19">
    <location>
        <begin position="163"/>
        <end position="181"/>
    </location>
</feature>
<keyword evidence="6" id="KW-0812">Transmembrane</keyword>
<dbReference type="GO" id="GO:0040017">
    <property type="term" value="P:positive regulation of locomotion"/>
    <property type="evidence" value="ECO:0007669"/>
    <property type="project" value="EnsemblMetazoa"/>
</dbReference>
<dbReference type="GO" id="GO:0031581">
    <property type="term" value="P:hemidesmosome assembly"/>
    <property type="evidence" value="ECO:0007669"/>
    <property type="project" value="EnsemblMetazoa"/>
</dbReference>
<keyword evidence="10" id="KW-1133">Transmembrane helix</keyword>
<dbReference type="Pfam" id="PF02210">
    <property type="entry name" value="Laminin_G_2"/>
    <property type="match status" value="3"/>
</dbReference>
<dbReference type="Pfam" id="PF00057">
    <property type="entry name" value="Ldl_recept_a"/>
    <property type="match status" value="3"/>
</dbReference>
<evidence type="ECO:0000256" key="19">
    <source>
        <dbReference type="PROSITE-ProRule" id="PRU00124"/>
    </source>
</evidence>
<dbReference type="Pfam" id="PF13927">
    <property type="entry name" value="Ig_3"/>
    <property type="match status" value="7"/>
</dbReference>
<dbReference type="InterPro" id="IPR000742">
    <property type="entry name" value="EGF"/>
</dbReference>
<dbReference type="PROSITE" id="PS51115">
    <property type="entry name" value="LAMININ_IVA"/>
    <property type="match status" value="2"/>
</dbReference>
<evidence type="ECO:0000256" key="8">
    <source>
        <dbReference type="ARBA" id="ARBA00022737"/>
    </source>
</evidence>
<feature type="domain" description="Laminin G" evidence="24">
    <location>
        <begin position="2929"/>
        <end position="3102"/>
    </location>
</feature>
<keyword evidence="12 17" id="KW-1015">Disulfide bond</keyword>
<dbReference type="InterPro" id="IPR000034">
    <property type="entry name" value="Laminin_IV"/>
</dbReference>
<evidence type="ECO:0000256" key="22">
    <source>
        <dbReference type="SAM" id="MobiDB-lite"/>
    </source>
</evidence>
<evidence type="ECO:0000259" key="27">
    <source>
        <dbReference type="PROSITE" id="PS50835"/>
    </source>
</evidence>
<dbReference type="FunFam" id="2.10.25.10:FF:000552">
    <property type="entry name" value="Basement membrane proteoglycan"/>
    <property type="match status" value="1"/>
</dbReference>
<dbReference type="SUPFAM" id="SSF57424">
    <property type="entry name" value="LDL receptor-like module"/>
    <property type="match status" value="3"/>
</dbReference>
<sequence>MRELCRLRILLSPLVLAQLLLLLLSSIVTAKAWNDWTYRRYQTVNDYRPHSIEINIYPTEQNIYEGHDASFNCRARAANGMTYPEVRWTRYGAPMSASAHVKDGHLKFSSATSSDSGRYVCSANFDGRSYDAYAQLNVQPYGPQEFQSILPQTGTCRFDERACGNNECVKTEYVCDGEPDCRDRTDEQNCPTLRSCEPNEFKCNNGRCVQKMWLCDGDDDCGDNSDEQACSHRAPSDGCSANEFKCRDGRQCVPLSFHCDGTNDCQDGSDEIGCVQPTIVQPPETNKQVYAGGTFQLTCKAVAVPEPYINWRLNWGPVCDPPRCTQLSEGGLGTLTVKNAQALDQGAYTCEAINVKGRVLATPDCIVRIVNIPAPESQQRTHCNVVGSISPVPDHTGRCQCKALVVGLQCDSCARGAYHLHEKAEQGCLKCFCFGITDQCQSSKWYRTKDKIILNGESRGVQISDINGQVQSSQFDYSKPGMITYSEPSYETLYWKLPSRFLGNKLTAYGGELAFDIQYSCTGSVNNEPLIVLKGNGITLVHRPRDPYMFASDKTIRYTVNTIEANYEQLDGRPATRADLMMVLANVEMMLIRATHCYGQENTRLGDITWEIAVNRDTQERFALEVEQCSCPPGYIGLSCEECAPGYERSPQGPYLGTCVPAQPRVQCSPAGARSTHPGYDGRCQCKMYATGPLCDRCPPNTFHLSPRNPQGCIPCFCSGVTPQCTSASNYYRTQVIIDYSRGATDQLEITTSDAHNPFMPQSQAQITGRDITFSSFYEAPGQTLYWKMPKQFLGNKVTSYGGKLKYIFRYSGSGPLNMEPDVILRGNDITLQYTNHQPTYADRENVVEVDLFEDHWQRTDGQLATREHLLMALADLDTLLIKMTYLDDGASSSSLISVSLDYAEPHVTGGEIAYEVEHCQCPPGYVGTSCEDCAPGYSRTGGGLYLGLCERCECHGHASECDREHGFCLDCQHNTEGDQCERCKPGFTGDARRGTPHDCQPAATRPACLCNNHSPRGCDSFGRCLLCEHNTEGYHCEQCKRGFYGDAARGTPFDCTPCPCPGASDCFLDAYGQVQCRNCPAGLTGRLCEECAPGYTRSRSRLRIDEGRICEPIGHVEETNIVFVPTPEAHPPPLRVQIDPPKNLNIPVGSRARWYCRIIGRRTPGVRLQWSKVGTAGLPSNAAQYDGELVIDNVQESDSGQYRCTVSGDHQFATDDATLNVEPKALPVIGRPPPVMVDPLEQTVNVNDMATFRCWVPGLLSCELKWYKEDVGGELPYGVYQTDGTLKIPHAQLEHAGNYICTASNEYGIGKSPPARLIVKQPTQRPRIDPQENTVTEGQAARFRCWVPGDPTAVLTWKMKGNGPLPSGVQQHEGILNIPSAQRQHAGSYICTASDPMGYKPPVDSPVARLIVRPAINPLVDPPEQRVTENQPAQFRCWVPGNPTAILEWRRADGRPLGHGVTDRNGILSIPRAQMSDAGEYICCALDPAIGGAAADSAPARLYVDRPYILPTEYPSVRPPESFEKPQVDPKHQMVYEGDPAMFRCWIPSKPNARVKWSRADGTPLPITAYDDGTGTLYYLRAHISDADFYVCSVTDPSGGPPIESDPVELKVKAHERRKEIIESQLPREPPTVDPVEQTVEEGNPSQIRCFVPGQPNAILKWRKQDGELPDDATQNEGILYIPQTRSEDAGSYICTLEDDLGGAPIDSEPARIHVKQPGKIPLVIPTSLTVNKGDLVRFLCYLPDEHTQSLRWGFKNPDGPLPAGSYVYYGVLTMEARLNDTGEYICTDNKTSQSALPVILTVKDSTDNDAVQEIENIHDNDDYNNHLEQQQQQYENHDNEVGTVDENATHEYDEHGNNHDNNSNHEYGENHEYDINYHHINKYAGKPPRPVATPSDQVVKVGETARFHCDPNSDTPATVRWGYETPDGPLRGDVVPEGDNLIIRSADNSDAGEYICTATNQYGSGEAEPVRLHVTEREEPPTARVVPRVWNGQYGDKHQFQCITTGSPEPTIVWTGPNGERLPDGVTDIGGGILDFQNARTDMSGDYVCTATNIVGEASDHGSVNIVGSFIVRTSPPGPRIVLTAGEPLEVKCEAFGEPEPEVEWLHDPGPERGDLPDDFKPVTISEQFIRHPSIGVGNAGIYTCRGSNIHASAKKDIYIEVVEPSKIATVSILGGSTQWFEPGQSADLICASTGSEIIDRIQWVKVDDSLPDDAKETEFGILHLPKFKKSDSGEYECRGYRHNELVGSNRVTIHATGLAPIDAARVEIDPPVIRVIDQGESIKLTCTVEGGDNNGANFEWALLRGGNIIRQYSDDSTLVIKKADPSNDYGVYRCEVEDDDGELIGQAYTAVTVGFTDPSSARIVKFDEKSDATIECPVYAIPGATVTWEKEDGELPAGAKMSGNKLMIDEFDDDAVGMYVCKVDIRGKQIEGYVKAEIYVPDTIIQVLLEPSSESISLGDRAWFDCKVTGDPDAEITWTKEGEDELPDNTQVLGNRLLFVNVREDNGGIYKCHAKTKAGPLETRNVLNVGIAKRKRKRISRKKEKRAHKEAGNNDKKKKHSSIFDKTSSKSIQQVKESIPVIIGAVGREIELRCPATGAPGVYGEVTWEKVDGELPYAYSIRQGVLYLKDAKRTDEGVYRCTIRTDSGLATVTHVRLKVSDFVPLFGGDDYMELEPLTDEQWSDVHIKVSFKPKSSNGLLFYTERQNENNPDEAINYLSVGLKNGHIVYRYNIGAGPAELTSIYPVVMDEWHKIEIFNQPNHAGLLVDEDDVVEQDNYYFNTGEGISKIINVGGTKDEATMKRTTFEQPFIGTITSFTISDELVDFGEDTVTKSSNLQQDTACSLGLCQHNSICIPTNVHSGFICDCSTAKSYEGQFCERKILKCSDVSCEVGTCQYRLDGTQFCRCPIGRYGDRCQLFESEEIIQAIEFNGETSYIVLPKLKTLRNFSLKLEIEPRSTNDQLLAYVASDYNPKRSNYLALAIRHGKFVYLYSSSDGNIEIESPDEVQLNVPYHLDMKRFGKRVELRINGTKIPSRGKLSAFLSGTNLFIGGIPSGITVNSRIGGAASFKGCISKIVINGKEINLGEILKKSAHDVTICKPYEENVDVHVPFIWTTTPFSTTRTTIRITTSDNSLFKTLEKDDEEWKIDEFETTDLKIYPDESLITCNGNDCSLQCNSTICGDHGECEIINSTHVVCSCRDYYAGPHCEIFKPIDHAAKFDGKAFIVFSIDDFPHLTSEHEETLSLQFKTNASSGLIFWQGQRLDTPLRGDDYIFVGLTDGHLIFSYELGGGASQLISADKVNDNKEHQLQIWRKGRDGRMTIDNGPPINGSSFGLVSMLNVDGDVYIGGVPDLDGMTGGLYDKNFVGCIADIRLNNVRMDLMANAIDGRNVKPCDQRMTKTTSLRNGKKKR</sequence>
<dbReference type="Proteomes" id="UP000024404">
    <property type="component" value="Unassembled WGS sequence"/>
</dbReference>
<feature type="disulfide bond" evidence="19">
    <location>
        <begin position="203"/>
        <end position="221"/>
    </location>
</feature>
<dbReference type="Gene3D" id="2.60.40.10">
    <property type="entry name" value="Immunoglobulins"/>
    <property type="match status" value="16"/>
</dbReference>
<dbReference type="SMART" id="SM00180">
    <property type="entry name" value="EGF_Lam"/>
    <property type="match status" value="6"/>
</dbReference>
<evidence type="ECO:0000256" key="10">
    <source>
        <dbReference type="ARBA" id="ARBA00022989"/>
    </source>
</evidence>
<dbReference type="GO" id="GO:0005886">
    <property type="term" value="C:plasma membrane"/>
    <property type="evidence" value="ECO:0007669"/>
    <property type="project" value="TreeGrafter"/>
</dbReference>
<dbReference type="EnsemblMetazoa" id="OVOC10067.1">
    <property type="protein sequence ID" value="OVOC10067.1"/>
    <property type="gene ID" value="WBGene00246876"/>
</dbReference>
<dbReference type="Pfam" id="PF00053">
    <property type="entry name" value="EGF_laminin"/>
    <property type="match status" value="5"/>
</dbReference>
<dbReference type="SMART" id="SM00409">
    <property type="entry name" value="IG"/>
    <property type="match status" value="17"/>
</dbReference>
<evidence type="ECO:0000256" key="16">
    <source>
        <dbReference type="ARBA" id="ARBA00023319"/>
    </source>
</evidence>
<feature type="domain" description="Laminin EGF-like" evidence="26">
    <location>
        <begin position="1009"/>
        <end position="1058"/>
    </location>
</feature>
<dbReference type="GO" id="GO:0008046">
    <property type="term" value="F:axon guidance receptor activity"/>
    <property type="evidence" value="ECO:0007669"/>
    <property type="project" value="TreeGrafter"/>
</dbReference>
<dbReference type="GO" id="GO:0008543">
    <property type="term" value="P:fibroblast growth factor receptor signaling pathway"/>
    <property type="evidence" value="ECO:0007669"/>
    <property type="project" value="EnsemblMetazoa"/>
</dbReference>
<proteinExistence type="predicted"/>
<dbReference type="GO" id="GO:0048644">
    <property type="term" value="P:muscle organ morphogenesis"/>
    <property type="evidence" value="ECO:0007669"/>
    <property type="project" value="EnsemblMetazoa"/>
</dbReference>
<dbReference type="InterPro" id="IPR009030">
    <property type="entry name" value="Growth_fac_rcpt_cys_sf"/>
</dbReference>
<dbReference type="Gene3D" id="2.60.120.200">
    <property type="match status" value="3"/>
</dbReference>
<dbReference type="InterPro" id="IPR001791">
    <property type="entry name" value="Laminin_G"/>
</dbReference>
<feature type="region of interest" description="Disordered" evidence="22">
    <location>
        <begin position="1852"/>
        <end position="1871"/>
    </location>
</feature>
<dbReference type="SMART" id="SM00408">
    <property type="entry name" value="IGc2"/>
    <property type="match status" value="16"/>
</dbReference>
<dbReference type="InterPro" id="IPR002049">
    <property type="entry name" value="LE_dom"/>
</dbReference>
<dbReference type="GO" id="GO:0050808">
    <property type="term" value="P:synapse organization"/>
    <property type="evidence" value="ECO:0007669"/>
    <property type="project" value="TreeGrafter"/>
</dbReference>
<dbReference type="GO" id="GO:0030424">
    <property type="term" value="C:axon"/>
    <property type="evidence" value="ECO:0007669"/>
    <property type="project" value="TreeGrafter"/>
</dbReference>
<feature type="domain" description="Laminin IV type A" evidence="28">
    <location>
        <begin position="456"/>
        <end position="628"/>
    </location>
</feature>
<dbReference type="FunFam" id="2.10.25.10:FF:000106">
    <property type="entry name" value="Heparan sulfate proteoglycan 2"/>
    <property type="match status" value="1"/>
</dbReference>
<feature type="domain" description="Ig-like" evidence="27">
    <location>
        <begin position="1632"/>
        <end position="1715"/>
    </location>
</feature>
<feature type="domain" description="Ig-like" evidence="27">
    <location>
        <begin position="1234"/>
        <end position="1319"/>
    </location>
</feature>
<name>A0A8R1XJM2_ONCVO</name>
<dbReference type="PANTHER" id="PTHR45080:SF8">
    <property type="entry name" value="IG-LIKE DOMAIN-CONTAINING PROTEIN"/>
    <property type="match status" value="1"/>
</dbReference>
<feature type="domain" description="Ig-like" evidence="27">
    <location>
        <begin position="2167"/>
        <end position="2257"/>
    </location>
</feature>
<feature type="disulfide bond" evidence="20">
    <location>
        <begin position="972"/>
        <end position="981"/>
    </location>
</feature>
<feature type="domain" description="Laminin EGF-like" evidence="26">
    <location>
        <begin position="382"/>
        <end position="430"/>
    </location>
</feature>
<dbReference type="SMART" id="SM00282">
    <property type="entry name" value="LamG"/>
    <property type="match status" value="3"/>
</dbReference>
<dbReference type="InterPro" id="IPR007110">
    <property type="entry name" value="Ig-like_dom"/>
</dbReference>
<feature type="domain" description="EGF-like" evidence="25">
    <location>
        <begin position="3176"/>
        <end position="3212"/>
    </location>
</feature>
<dbReference type="InterPro" id="IPR036179">
    <property type="entry name" value="Ig-like_dom_sf"/>
</dbReference>
<dbReference type="SMART" id="SM00192">
    <property type="entry name" value="LDLa"/>
    <property type="match status" value="3"/>
</dbReference>
<keyword evidence="5" id="KW-0272">Extracellular matrix</keyword>
<evidence type="ECO:0000313" key="30">
    <source>
        <dbReference type="Proteomes" id="UP000024404"/>
    </source>
</evidence>
<feature type="domain" description="Ig-like" evidence="27">
    <location>
        <begin position="2590"/>
        <end position="2656"/>
    </location>
</feature>
<evidence type="ECO:0000256" key="2">
    <source>
        <dbReference type="ARBA" id="ARBA00004302"/>
    </source>
</evidence>
<dbReference type="FunFam" id="4.10.400.10:FF:000011">
    <property type="entry name" value="Low-density lipoprotein receptor-related protein 1"/>
    <property type="match status" value="1"/>
</dbReference>
<keyword evidence="16" id="KW-0393">Immunoglobulin domain</keyword>
<feature type="coiled-coil region" evidence="21">
    <location>
        <begin position="1822"/>
        <end position="1849"/>
    </location>
</feature>
<evidence type="ECO:0000256" key="9">
    <source>
        <dbReference type="ARBA" id="ARBA00022869"/>
    </source>
</evidence>
<evidence type="ECO:0000256" key="18">
    <source>
        <dbReference type="PROSITE-ProRule" id="PRU00122"/>
    </source>
</evidence>
<dbReference type="InterPro" id="IPR036055">
    <property type="entry name" value="LDL_receptor-like_sf"/>
</dbReference>
<organism evidence="29 30">
    <name type="scientific">Onchocerca volvulus</name>
    <dbReference type="NCBI Taxonomy" id="6282"/>
    <lineage>
        <taxon>Eukaryota</taxon>
        <taxon>Metazoa</taxon>
        <taxon>Ecdysozoa</taxon>
        <taxon>Nematoda</taxon>
        <taxon>Chromadorea</taxon>
        <taxon>Rhabditida</taxon>
        <taxon>Spirurina</taxon>
        <taxon>Spiruromorpha</taxon>
        <taxon>Filarioidea</taxon>
        <taxon>Onchocercidae</taxon>
        <taxon>Onchocerca</taxon>
    </lineage>
</organism>
<dbReference type="InterPro" id="IPR013783">
    <property type="entry name" value="Ig-like_fold"/>
</dbReference>
<keyword evidence="21" id="KW-0175">Coiled coil</keyword>
<evidence type="ECO:0000313" key="29">
    <source>
        <dbReference type="EnsemblMetazoa" id="OVOC10067.1"/>
    </source>
</evidence>
<dbReference type="InterPro" id="IPR013098">
    <property type="entry name" value="Ig_I-set"/>
</dbReference>
<feature type="signal peptide" evidence="23">
    <location>
        <begin position="1"/>
        <end position="32"/>
    </location>
</feature>
<dbReference type="PROSITE" id="PS00022">
    <property type="entry name" value="EGF_1"/>
    <property type="match status" value="2"/>
</dbReference>
<feature type="domain" description="Ig-like" evidence="27">
    <location>
        <begin position="1415"/>
        <end position="1504"/>
    </location>
</feature>
<dbReference type="PROSITE" id="PS50026">
    <property type="entry name" value="EGF_3"/>
    <property type="match status" value="3"/>
</dbReference>
<dbReference type="PRINTS" id="PR00261">
    <property type="entry name" value="LDLRECEPTOR"/>
</dbReference>
<feature type="domain" description="Ig-like" evidence="27">
    <location>
        <begin position="2361"/>
        <end position="2434"/>
    </location>
</feature>
<keyword evidence="14" id="KW-0325">Glycoprotein</keyword>
<evidence type="ECO:0000256" key="1">
    <source>
        <dbReference type="ARBA" id="ARBA00004167"/>
    </source>
</evidence>
<dbReference type="SUPFAM" id="SSF48726">
    <property type="entry name" value="Immunoglobulin"/>
    <property type="match status" value="14"/>
</dbReference>
<feature type="disulfide bond" evidence="19">
    <location>
        <begin position="175"/>
        <end position="190"/>
    </location>
</feature>
<evidence type="ECO:0000259" key="25">
    <source>
        <dbReference type="PROSITE" id="PS50026"/>
    </source>
</evidence>
<reference evidence="29" key="2">
    <citation type="submission" date="2022-06" db="UniProtKB">
        <authorList>
            <consortium name="EnsemblMetazoa"/>
        </authorList>
    </citation>
    <scope>IDENTIFICATION</scope>
</reference>
<dbReference type="GO" id="GO:0043025">
    <property type="term" value="C:neuronal cell body"/>
    <property type="evidence" value="ECO:0007669"/>
    <property type="project" value="TreeGrafter"/>
</dbReference>
<keyword evidence="11" id="KW-0472">Membrane</keyword>
<feature type="domain" description="Ig-like" evidence="27">
    <location>
        <begin position="1723"/>
        <end position="1799"/>
    </location>
</feature>
<feature type="disulfide bond" evidence="17">
    <location>
        <begin position="3202"/>
        <end position="3211"/>
    </location>
</feature>
<dbReference type="GO" id="GO:0007156">
    <property type="term" value="P:homophilic cell adhesion via plasma membrane adhesion molecules"/>
    <property type="evidence" value="ECO:0007669"/>
    <property type="project" value="TreeGrafter"/>
</dbReference>
<dbReference type="FunFam" id="2.10.25.10:FF:000454">
    <property type="entry name" value="Laminin subunit alpha 1"/>
    <property type="match status" value="1"/>
</dbReference>
<dbReference type="CDD" id="cd00096">
    <property type="entry name" value="Ig"/>
    <property type="match status" value="1"/>
</dbReference>
<keyword evidence="4" id="KW-0964">Secreted</keyword>
<feature type="disulfide bond" evidence="17">
    <location>
        <begin position="2910"/>
        <end position="2919"/>
    </location>
</feature>
<feature type="disulfide bond" evidence="20">
    <location>
        <begin position="1028"/>
        <end position="1037"/>
    </location>
</feature>
<evidence type="ECO:0000256" key="15">
    <source>
        <dbReference type="ARBA" id="ARBA00023292"/>
    </source>
</evidence>
<evidence type="ECO:0000256" key="7">
    <source>
        <dbReference type="ARBA" id="ARBA00022729"/>
    </source>
</evidence>
<dbReference type="PROSITE" id="PS01248">
    <property type="entry name" value="EGF_LAM_1"/>
    <property type="match status" value="3"/>
</dbReference>
<comment type="caution">
    <text evidence="17">Lacks conserved residue(s) required for the propagation of feature annotation.</text>
</comment>
<evidence type="ECO:0000259" key="28">
    <source>
        <dbReference type="PROSITE" id="PS51115"/>
    </source>
</evidence>
<dbReference type="FunFam" id="2.60.40.10:FF:001694">
    <property type="entry name" value="Basement membrane proteoglycan"/>
    <property type="match status" value="1"/>
</dbReference>
<dbReference type="PANTHER" id="PTHR45080">
    <property type="entry name" value="CONTACTIN 5"/>
    <property type="match status" value="1"/>
</dbReference>
<dbReference type="CDD" id="cd00055">
    <property type="entry name" value="EGF_Lam"/>
    <property type="match status" value="7"/>
</dbReference>
<reference evidence="30" key="1">
    <citation type="submission" date="2013-10" db="EMBL/GenBank/DDBJ databases">
        <title>Genome sequencing of Onchocerca volvulus.</title>
        <authorList>
            <person name="Cotton J."/>
            <person name="Tsai J."/>
            <person name="Stanley E."/>
            <person name="Tracey A."/>
            <person name="Holroyd N."/>
            <person name="Lustigman S."/>
            <person name="Berriman M."/>
        </authorList>
    </citation>
    <scope>NUCLEOTIDE SEQUENCE</scope>
</reference>
<dbReference type="FunFam" id="4.10.400.10:FF:000045">
    <property type="entry name" value="Low-density lipoprotein receptor-related protein 2"/>
    <property type="match status" value="1"/>
</dbReference>
<feature type="disulfide bond" evidence="18">
    <location>
        <begin position="3075"/>
        <end position="3102"/>
    </location>
</feature>
<feature type="disulfide bond" evidence="20">
    <location>
        <begin position="401"/>
        <end position="410"/>
    </location>
</feature>
<dbReference type="GO" id="GO:0009792">
    <property type="term" value="P:embryo development ending in birth or egg hatching"/>
    <property type="evidence" value="ECO:0007669"/>
    <property type="project" value="EnsemblMetazoa"/>
</dbReference>
<feature type="compositionally biased region" description="Basic residues" evidence="22">
    <location>
        <begin position="2538"/>
        <end position="2549"/>
    </location>
</feature>
<dbReference type="InterPro" id="IPR002172">
    <property type="entry name" value="LDrepeatLR_classA_rpt"/>
</dbReference>
<evidence type="ECO:0000259" key="24">
    <source>
        <dbReference type="PROSITE" id="PS50025"/>
    </source>
</evidence>
<keyword evidence="17" id="KW-0245">EGF-like domain</keyword>
<dbReference type="InterPro" id="IPR050958">
    <property type="entry name" value="Cell_Adh-Cytoskel_Orgn"/>
</dbReference>
<feature type="domain" description="Laminin G" evidence="24">
    <location>
        <begin position="2664"/>
        <end position="2846"/>
    </location>
</feature>
<dbReference type="EMBL" id="CMVM020000314">
    <property type="status" value="NOT_ANNOTATED_CDS"/>
    <property type="molecule type" value="Genomic_DNA"/>
</dbReference>
<dbReference type="InterPro" id="IPR013151">
    <property type="entry name" value="Immunoglobulin_dom"/>
</dbReference>
<evidence type="ECO:0000256" key="23">
    <source>
        <dbReference type="SAM" id="SignalP"/>
    </source>
</evidence>
<dbReference type="GO" id="GO:0012505">
    <property type="term" value="C:endomembrane system"/>
    <property type="evidence" value="ECO:0007669"/>
    <property type="project" value="UniProtKB-SubCell"/>
</dbReference>
<dbReference type="GO" id="GO:0016477">
    <property type="term" value="P:cell migration"/>
    <property type="evidence" value="ECO:0007669"/>
    <property type="project" value="EnsemblMetazoa"/>
</dbReference>
<dbReference type="SUPFAM" id="SSF57196">
    <property type="entry name" value="EGF/Laminin"/>
    <property type="match status" value="2"/>
</dbReference>
<dbReference type="PROSITE" id="PS50068">
    <property type="entry name" value="LDLRA_2"/>
    <property type="match status" value="3"/>
</dbReference>
<dbReference type="InterPro" id="IPR023415">
    <property type="entry name" value="LDLR_class-A_CS"/>
</dbReference>
<evidence type="ECO:0000256" key="5">
    <source>
        <dbReference type="ARBA" id="ARBA00022530"/>
    </source>
</evidence>
<feature type="disulfide bond" evidence="19">
    <location>
        <begin position="196"/>
        <end position="208"/>
    </location>
</feature>
<dbReference type="PROSITE" id="PS01209">
    <property type="entry name" value="LDLRA_1"/>
    <property type="match status" value="1"/>
</dbReference>
<evidence type="ECO:0000256" key="3">
    <source>
        <dbReference type="ARBA" id="ARBA00004308"/>
    </source>
</evidence>
<dbReference type="GO" id="GO:0005604">
    <property type="term" value="C:basement membrane"/>
    <property type="evidence" value="ECO:0007669"/>
    <property type="project" value="UniProtKB-SubCell"/>
</dbReference>
<feature type="chain" id="PRO_5035732934" description="Basement membrane proteoglycan" evidence="23">
    <location>
        <begin position="33"/>
        <end position="3415"/>
    </location>
</feature>
<dbReference type="Gene3D" id="4.10.400.10">
    <property type="entry name" value="Low-density Lipoprotein Receptor"/>
    <property type="match status" value="3"/>
</dbReference>
<dbReference type="Pfam" id="PF00052">
    <property type="entry name" value="Laminin_B"/>
    <property type="match status" value="2"/>
</dbReference>
<dbReference type="PROSITE" id="PS50025">
    <property type="entry name" value="LAM_G_DOMAIN"/>
    <property type="match status" value="3"/>
</dbReference>
<evidence type="ECO:0000259" key="26">
    <source>
        <dbReference type="PROSITE" id="PS50027"/>
    </source>
</evidence>
<feature type="domain" description="Ig-like" evidence="27">
    <location>
        <begin position="1890"/>
        <end position="1977"/>
    </location>
</feature>